<dbReference type="SUPFAM" id="SSF51905">
    <property type="entry name" value="FAD/NAD(P)-binding domain"/>
    <property type="match status" value="1"/>
</dbReference>
<evidence type="ECO:0000256" key="4">
    <source>
        <dbReference type="ARBA" id="ARBA00023002"/>
    </source>
</evidence>
<dbReference type="Gene3D" id="3.50.50.60">
    <property type="entry name" value="FAD/NAD(P)-binding domain"/>
    <property type="match status" value="2"/>
</dbReference>
<dbReference type="EMBL" id="JBHSXX010000001">
    <property type="protein sequence ID" value="MFC6870166.1"/>
    <property type="molecule type" value="Genomic_DNA"/>
</dbReference>
<evidence type="ECO:0000256" key="3">
    <source>
        <dbReference type="ARBA" id="ARBA00022827"/>
    </source>
</evidence>
<dbReference type="InterPro" id="IPR050446">
    <property type="entry name" value="FAD-oxidoreductase/Apoptosis"/>
</dbReference>
<evidence type="ECO:0000256" key="1">
    <source>
        <dbReference type="ARBA" id="ARBA00001974"/>
    </source>
</evidence>
<dbReference type="Pfam" id="PF07992">
    <property type="entry name" value="Pyr_redox_2"/>
    <property type="match status" value="1"/>
</dbReference>
<keyword evidence="2" id="KW-0285">Flavoprotein</keyword>
<dbReference type="InterPro" id="IPR016156">
    <property type="entry name" value="FAD/NAD-linked_Rdtase_dimer_sf"/>
</dbReference>
<keyword evidence="4" id="KW-0560">Oxidoreductase</keyword>
<dbReference type="InterPro" id="IPR036188">
    <property type="entry name" value="FAD/NAD-bd_sf"/>
</dbReference>
<name>A0ABW2C4A5_9PSEU</name>
<gene>
    <name evidence="7" type="ORF">ACFQGD_23785</name>
</gene>
<proteinExistence type="predicted"/>
<reference evidence="8" key="1">
    <citation type="journal article" date="2019" name="Int. J. Syst. Evol. Microbiol.">
        <title>The Global Catalogue of Microorganisms (GCM) 10K type strain sequencing project: providing services to taxonomists for standard genome sequencing and annotation.</title>
        <authorList>
            <consortium name="The Broad Institute Genomics Platform"/>
            <consortium name="The Broad Institute Genome Sequencing Center for Infectious Disease"/>
            <person name="Wu L."/>
            <person name="Ma J."/>
        </authorList>
    </citation>
    <scope>NUCLEOTIDE SEQUENCE [LARGE SCALE GENOMIC DNA]</scope>
    <source>
        <strain evidence="8">KCTC 32255</strain>
    </source>
</reference>
<evidence type="ECO:0000256" key="2">
    <source>
        <dbReference type="ARBA" id="ARBA00022630"/>
    </source>
</evidence>
<evidence type="ECO:0000313" key="8">
    <source>
        <dbReference type="Proteomes" id="UP001596337"/>
    </source>
</evidence>
<dbReference type="RefSeq" id="WP_345399226.1">
    <property type="nucleotide sequence ID" value="NZ_BAABLA010000084.1"/>
</dbReference>
<comment type="caution">
    <text evidence="7">The sequence shown here is derived from an EMBL/GenBank/DDBJ whole genome shotgun (WGS) entry which is preliminary data.</text>
</comment>
<keyword evidence="8" id="KW-1185">Reference proteome</keyword>
<comment type="cofactor">
    <cofactor evidence="1">
        <name>FAD</name>
        <dbReference type="ChEBI" id="CHEBI:57692"/>
    </cofactor>
</comment>
<dbReference type="InterPro" id="IPR028202">
    <property type="entry name" value="Reductase_C"/>
</dbReference>
<dbReference type="PRINTS" id="PR00411">
    <property type="entry name" value="PNDRDTASEI"/>
</dbReference>
<dbReference type="Gene3D" id="3.30.390.30">
    <property type="match status" value="1"/>
</dbReference>
<dbReference type="SUPFAM" id="SSF55424">
    <property type="entry name" value="FAD/NAD-linked reductases, dimerisation (C-terminal) domain"/>
    <property type="match status" value="1"/>
</dbReference>
<dbReference type="PANTHER" id="PTHR43557:SF2">
    <property type="entry name" value="RIESKE DOMAIN-CONTAINING PROTEIN-RELATED"/>
    <property type="match status" value="1"/>
</dbReference>
<keyword evidence="3" id="KW-0274">FAD</keyword>
<feature type="domain" description="FAD/NAD(P)-binding" evidence="5">
    <location>
        <begin position="5"/>
        <end position="300"/>
    </location>
</feature>
<protein>
    <submittedName>
        <fullName evidence="7">NAD(P)/FAD-dependent oxidoreductase</fullName>
    </submittedName>
</protein>
<dbReference type="InterPro" id="IPR023753">
    <property type="entry name" value="FAD/NAD-binding_dom"/>
</dbReference>
<evidence type="ECO:0000259" key="5">
    <source>
        <dbReference type="Pfam" id="PF07992"/>
    </source>
</evidence>
<accession>A0ABW2C4A5</accession>
<dbReference type="PANTHER" id="PTHR43557">
    <property type="entry name" value="APOPTOSIS-INDUCING FACTOR 1"/>
    <property type="match status" value="1"/>
</dbReference>
<dbReference type="Proteomes" id="UP001596337">
    <property type="component" value="Unassembled WGS sequence"/>
</dbReference>
<sequence>MAARKILIVGASVAGLSAAETLRREGFDGQVILISEEAHLPYDRPPLSKQILQHSMLPEGASLREPSHYNDLRLDLRLGAAATGLDVIKRQISVGEAAVEYDSCLIAVGVRPKPLPGINAMKGVHALRTLDDAIRLREELRPSRSVVVVGGGFIGLEVAASARTLGADVTVVEPLAAPLARVLGTEIGTRVADLHRRRGVRLICGTSVTGVVGSDYVEHVRLDDGTRIPADVVVVGVGSLPNVEWLQSSEIKLDNGVLCDEFCETSVSNVFAAGDVARWRDGVSGHRVRVEHWTNAVEQGRVAALNMISSAQHPPTAYRHIPYFWSDQYDTKIQFAGRWTDNDELCLREDPDNRRLLGLLGDGDVLTGVVTFNWARQAAFFRRRMAQGTSWSDAVALARDGST</sequence>
<organism evidence="7 8">
    <name type="scientific">Haloechinothrix salitolerans</name>
    <dbReference type="NCBI Taxonomy" id="926830"/>
    <lineage>
        <taxon>Bacteria</taxon>
        <taxon>Bacillati</taxon>
        <taxon>Actinomycetota</taxon>
        <taxon>Actinomycetes</taxon>
        <taxon>Pseudonocardiales</taxon>
        <taxon>Pseudonocardiaceae</taxon>
        <taxon>Haloechinothrix</taxon>
    </lineage>
</organism>
<dbReference type="PRINTS" id="PR00368">
    <property type="entry name" value="FADPNR"/>
</dbReference>
<evidence type="ECO:0000313" key="7">
    <source>
        <dbReference type="EMBL" id="MFC6870166.1"/>
    </source>
</evidence>
<dbReference type="Pfam" id="PF14759">
    <property type="entry name" value="Reductase_C"/>
    <property type="match status" value="1"/>
</dbReference>
<evidence type="ECO:0000259" key="6">
    <source>
        <dbReference type="Pfam" id="PF14759"/>
    </source>
</evidence>
<feature type="domain" description="Reductase C-terminal" evidence="6">
    <location>
        <begin position="323"/>
        <end position="395"/>
    </location>
</feature>